<name>A0A2J7Z253_STRMQ</name>
<evidence type="ECO:0000313" key="2">
    <source>
        <dbReference type="Proteomes" id="UP000236520"/>
    </source>
</evidence>
<keyword evidence="2" id="KW-1185">Reference proteome</keyword>
<dbReference type="AlphaFoldDB" id="A0A2J7Z253"/>
<accession>A0A2J7Z253</accession>
<gene>
    <name evidence="1" type="ORF">SMF913_10274</name>
</gene>
<organism evidence="1 2">
    <name type="scientific">Streptomyces malaysiensis</name>
    <dbReference type="NCBI Taxonomy" id="92644"/>
    <lineage>
        <taxon>Bacteria</taxon>
        <taxon>Bacillati</taxon>
        <taxon>Actinomycetota</taxon>
        <taxon>Actinomycetes</taxon>
        <taxon>Kitasatosporales</taxon>
        <taxon>Streptomycetaceae</taxon>
        <taxon>Streptomyces</taxon>
        <taxon>Streptomyces violaceusniger group</taxon>
    </lineage>
</organism>
<dbReference type="Proteomes" id="UP000236520">
    <property type="component" value="Unassembled WGS sequence"/>
</dbReference>
<sequence length="63" mass="7040">MVGAVRPETVGRQLWLVRVRCPSLYAAGGSSELAHTVTAVMDLRIEMMRARLATAHEYVTRRV</sequence>
<reference evidence="1 2" key="1">
    <citation type="submission" date="2015-09" db="EMBL/GenBank/DDBJ databases">
        <title>Genome sequence, genome mining and natural product profiling of a biocontrol bacterium Streptomyces malaysiensis F913.</title>
        <authorList>
            <person name="Xu Y."/>
            <person name="Wei J."/>
            <person name="Xie J."/>
            <person name="Li T."/>
            <person name="Zhou Z."/>
        </authorList>
    </citation>
    <scope>NUCLEOTIDE SEQUENCE [LARGE SCALE GENOMIC DNA]</scope>
    <source>
        <strain evidence="1 2">F913</strain>
    </source>
</reference>
<protein>
    <submittedName>
        <fullName evidence="1">Uncharacterized protein</fullName>
    </submittedName>
</protein>
<proteinExistence type="predicted"/>
<dbReference type="EMBL" id="LJIW01000001">
    <property type="protein sequence ID" value="PNG94249.1"/>
    <property type="molecule type" value="Genomic_DNA"/>
</dbReference>
<evidence type="ECO:0000313" key="1">
    <source>
        <dbReference type="EMBL" id="PNG94249.1"/>
    </source>
</evidence>
<comment type="caution">
    <text evidence="1">The sequence shown here is derived from an EMBL/GenBank/DDBJ whole genome shotgun (WGS) entry which is preliminary data.</text>
</comment>
<dbReference type="RefSeq" id="WP_102933103.1">
    <property type="nucleotide sequence ID" value="NZ_LJIW01000001.1"/>
</dbReference>